<sequence>MSDQTQSQPLDLAQRIAEALSRTDEPRPYVFDLIRSGGDNLGKLPFHLRHLLNLMDDLENEAEEARTKAVVTETQMIGLVSSESEIEDIVDKLKAMQVAVNLAEAAADTAYTLLYTSLERHIPTEGIYDSVFILSDWSVVGINDGNEVVVDMTKWIQIGD</sequence>
<dbReference type="AlphaFoldDB" id="A0A1F6FH52"/>
<organism evidence="2 3">
    <name type="scientific">Candidatus Kaiserbacteria bacterium RIFCSPLOWO2_12_FULL_45_26</name>
    <dbReference type="NCBI Taxonomy" id="1798525"/>
    <lineage>
        <taxon>Bacteria</taxon>
        <taxon>Candidatus Kaiseribacteriota</taxon>
    </lineage>
</organism>
<accession>A0A1F6FH52</accession>
<dbReference type="EMBL" id="MFMM01000001">
    <property type="protein sequence ID" value="OGG85183.1"/>
    <property type="molecule type" value="Genomic_DNA"/>
</dbReference>
<protein>
    <submittedName>
        <fullName evidence="2">Uncharacterized protein</fullName>
    </submittedName>
</protein>
<name>A0A1F6FH52_9BACT</name>
<feature type="coiled-coil region" evidence="1">
    <location>
        <begin position="48"/>
        <end position="75"/>
    </location>
</feature>
<evidence type="ECO:0000313" key="3">
    <source>
        <dbReference type="Proteomes" id="UP000177325"/>
    </source>
</evidence>
<gene>
    <name evidence="2" type="ORF">A3G90_03960</name>
</gene>
<reference evidence="2 3" key="1">
    <citation type="journal article" date="2016" name="Nat. Commun.">
        <title>Thousands of microbial genomes shed light on interconnected biogeochemical processes in an aquifer system.</title>
        <authorList>
            <person name="Anantharaman K."/>
            <person name="Brown C.T."/>
            <person name="Hug L.A."/>
            <person name="Sharon I."/>
            <person name="Castelle C.J."/>
            <person name="Probst A.J."/>
            <person name="Thomas B.C."/>
            <person name="Singh A."/>
            <person name="Wilkins M.J."/>
            <person name="Karaoz U."/>
            <person name="Brodie E.L."/>
            <person name="Williams K.H."/>
            <person name="Hubbard S.S."/>
            <person name="Banfield J.F."/>
        </authorList>
    </citation>
    <scope>NUCLEOTIDE SEQUENCE [LARGE SCALE GENOMIC DNA]</scope>
</reference>
<dbReference type="STRING" id="1798525.A3G90_03960"/>
<keyword evidence="1" id="KW-0175">Coiled coil</keyword>
<proteinExistence type="predicted"/>
<dbReference type="Proteomes" id="UP000177325">
    <property type="component" value="Unassembled WGS sequence"/>
</dbReference>
<comment type="caution">
    <text evidence="2">The sequence shown here is derived from an EMBL/GenBank/DDBJ whole genome shotgun (WGS) entry which is preliminary data.</text>
</comment>
<evidence type="ECO:0000256" key="1">
    <source>
        <dbReference type="SAM" id="Coils"/>
    </source>
</evidence>
<evidence type="ECO:0000313" key="2">
    <source>
        <dbReference type="EMBL" id="OGG85183.1"/>
    </source>
</evidence>